<dbReference type="OMA" id="DWTEKYR"/>
<evidence type="ECO:0000259" key="9">
    <source>
        <dbReference type="SMART" id="SM00382"/>
    </source>
</evidence>
<feature type="compositionally biased region" description="Polar residues" evidence="8">
    <location>
        <begin position="496"/>
        <end position="515"/>
    </location>
</feature>
<evidence type="ECO:0000256" key="4">
    <source>
        <dbReference type="ARBA" id="ARBA00022741"/>
    </source>
</evidence>
<evidence type="ECO:0000256" key="8">
    <source>
        <dbReference type="SAM" id="MobiDB-lite"/>
    </source>
</evidence>
<dbReference type="AlphaFoldDB" id="A0A1I3QA44"/>
<evidence type="ECO:0000256" key="3">
    <source>
        <dbReference type="ARBA" id="ARBA00022705"/>
    </source>
</evidence>
<dbReference type="NCBIfam" id="NF003231">
    <property type="entry name" value="PRK04195.2-1"/>
    <property type="match status" value="1"/>
</dbReference>
<name>A0A1I3QA44_9EURY</name>
<evidence type="ECO:0000313" key="11">
    <source>
        <dbReference type="Proteomes" id="UP000182829"/>
    </source>
</evidence>
<dbReference type="GO" id="GO:0003689">
    <property type="term" value="F:DNA clamp loader activity"/>
    <property type="evidence" value="ECO:0007669"/>
    <property type="project" value="UniProtKB-UniRule"/>
</dbReference>
<dbReference type="CDD" id="cd18140">
    <property type="entry name" value="HLD_clamp_RFC"/>
    <property type="match status" value="1"/>
</dbReference>
<dbReference type="Gene3D" id="1.10.8.60">
    <property type="match status" value="1"/>
</dbReference>
<reference evidence="10 11" key="1">
    <citation type="submission" date="2016-10" db="EMBL/GenBank/DDBJ databases">
        <authorList>
            <person name="de Groot N.N."/>
        </authorList>
    </citation>
    <scope>NUCLEOTIDE SEQUENCE [LARGE SCALE GENOMIC DNA]</scope>
    <source>
        <strain evidence="10 11">SP2</strain>
    </source>
</reference>
<feature type="compositionally biased region" description="Acidic residues" evidence="8">
    <location>
        <begin position="480"/>
        <end position="493"/>
    </location>
</feature>
<dbReference type="PANTHER" id="PTHR23389">
    <property type="entry name" value="CHROMOSOME TRANSMISSION FIDELITY FACTOR 18"/>
    <property type="match status" value="1"/>
</dbReference>
<feature type="binding site" evidence="7">
    <location>
        <begin position="86"/>
        <end position="93"/>
    </location>
    <ligand>
        <name>ATP</name>
        <dbReference type="ChEBI" id="CHEBI:30616"/>
    </ligand>
</feature>
<gene>
    <name evidence="7" type="primary">rfcL</name>
    <name evidence="10" type="ORF">SAMN05443661_12134</name>
</gene>
<dbReference type="HAMAP" id="MF_01508">
    <property type="entry name" value="RfcL"/>
    <property type="match status" value="1"/>
</dbReference>
<dbReference type="GO" id="GO:0006260">
    <property type="term" value="P:DNA replication"/>
    <property type="evidence" value="ECO:0007669"/>
    <property type="project" value="UniProtKB-UniRule"/>
</dbReference>
<evidence type="ECO:0000256" key="6">
    <source>
        <dbReference type="ARBA" id="ARBA00032141"/>
    </source>
</evidence>
<dbReference type="GO" id="GO:0016887">
    <property type="term" value="F:ATP hydrolysis activity"/>
    <property type="evidence" value="ECO:0007669"/>
    <property type="project" value="InterPro"/>
</dbReference>
<comment type="subunit">
    <text evidence="7">Heteromultimer composed of small subunits (RfcS) and large subunits (RfcL).</text>
</comment>
<dbReference type="Pfam" id="PF00004">
    <property type="entry name" value="AAA"/>
    <property type="match status" value="1"/>
</dbReference>
<dbReference type="NCBIfam" id="NF003229">
    <property type="entry name" value="PRK04195.1-5"/>
    <property type="match status" value="1"/>
</dbReference>
<keyword evidence="5 7" id="KW-0067">ATP-binding</keyword>
<dbReference type="GO" id="GO:0005524">
    <property type="term" value="F:ATP binding"/>
    <property type="evidence" value="ECO:0007669"/>
    <property type="project" value="UniProtKB-UniRule"/>
</dbReference>
<proteinExistence type="inferred from homology"/>
<comment type="function">
    <text evidence="7">Part of the RFC clamp loader complex which loads the PCNA sliding clamp onto DNA.</text>
</comment>
<feature type="domain" description="AAA+ ATPase" evidence="9">
    <location>
        <begin position="78"/>
        <end position="211"/>
    </location>
</feature>
<protein>
    <recommendedName>
        <fullName evidence="2 7">Replication factor C large subunit</fullName>
        <shortName evidence="7">RFC large subunit</shortName>
    </recommendedName>
    <alternativeName>
        <fullName evidence="6 7">Clamp loader large subunit</fullName>
    </alternativeName>
</protein>
<accession>A0A1I3QA44</accession>
<dbReference type="SUPFAM" id="SSF52540">
    <property type="entry name" value="P-loop containing nucleoside triphosphate hydrolases"/>
    <property type="match status" value="1"/>
</dbReference>
<dbReference type="InterPro" id="IPR003593">
    <property type="entry name" value="AAA+_ATPase"/>
</dbReference>
<dbReference type="Pfam" id="PF21960">
    <property type="entry name" value="RCF1-5-like_lid"/>
    <property type="match status" value="1"/>
</dbReference>
<keyword evidence="3 7" id="KW-0235">DNA replication</keyword>
<keyword evidence="4 7" id="KW-0547">Nucleotide-binding</keyword>
<comment type="similarity">
    <text evidence="1 7">Belongs to the activator 1 small subunits family. RfcL subfamily.</text>
</comment>
<dbReference type="InterPro" id="IPR027417">
    <property type="entry name" value="P-loop_NTPase"/>
</dbReference>
<evidence type="ECO:0000256" key="7">
    <source>
        <dbReference type="HAMAP-Rule" id="MF_01508"/>
    </source>
</evidence>
<dbReference type="InterPro" id="IPR047854">
    <property type="entry name" value="RFC_lid"/>
</dbReference>
<dbReference type="Proteomes" id="UP000182829">
    <property type="component" value="Unassembled WGS sequence"/>
</dbReference>
<dbReference type="Gene3D" id="3.40.50.300">
    <property type="entry name" value="P-loop containing nucleotide triphosphate hydrolases"/>
    <property type="match status" value="1"/>
</dbReference>
<evidence type="ECO:0000313" key="10">
    <source>
        <dbReference type="EMBL" id="SFJ30555.1"/>
    </source>
</evidence>
<dbReference type="NCBIfam" id="NF003228">
    <property type="entry name" value="PRK04195.1-4"/>
    <property type="match status" value="1"/>
</dbReference>
<dbReference type="PANTHER" id="PTHR23389:SF6">
    <property type="entry name" value="REPLICATION FACTOR C SUBUNIT 1"/>
    <property type="match status" value="1"/>
</dbReference>
<feature type="compositionally biased region" description="Acidic residues" evidence="8">
    <location>
        <begin position="518"/>
        <end position="528"/>
    </location>
</feature>
<dbReference type="SMART" id="SM00382">
    <property type="entry name" value="AAA"/>
    <property type="match status" value="1"/>
</dbReference>
<dbReference type="EMBL" id="FORO01000021">
    <property type="protein sequence ID" value="SFJ30555.1"/>
    <property type="molecule type" value="Genomic_DNA"/>
</dbReference>
<feature type="region of interest" description="Disordered" evidence="8">
    <location>
        <begin position="459"/>
        <end position="535"/>
    </location>
</feature>
<sequence>MGVPSILLLVIDCDINPGHFDGRCIPHITYRHFNAYINLGSKMSDWTEKYRPTTLSEVRGNNKARDKLQEWADTWDEHRDAVIVHGSPGIGKTSAAHALANDMGWPVMELNASDSRGADVIERVAGEAAKSGTLTGGGAGRRLVILDEADNFHGNADYGGSREVTRVVKEADQPVVLVANEFYEMSQSLRNACEAIEFRDVSKRSIVPVLRDICRREGIEFEEEALKQIAEETSGDLRSAVNDLQAVAEEAERLTVADAVTGERDTTEGIFDYLDALIKEEDAEGALRASYDVDETPDDLLNWIEDNVPKDYEGDELADAYEFLSNADRWLGRVRSTQDYSFWRYATDNMTAGVAAARQEPKGGWTRYGPPSYWRKLGSSKGKRNTRDAIAERIAEREGTSVATARREILPFLSAMSHHCKNRELTVQMAAAYELDEAGVSFVTGSGKDTNKVQSIVEDAEDRREETAVEHSGSAFFDNSESEAEEPTDDEDQPTVAASSGDSESTAETEATSNAPPEADERESDDDQSGLNDFL</sequence>
<evidence type="ECO:0000256" key="1">
    <source>
        <dbReference type="ARBA" id="ARBA00006878"/>
    </source>
</evidence>
<dbReference type="InterPro" id="IPR023935">
    <property type="entry name" value="Rep_factor-C_lsu"/>
</dbReference>
<dbReference type="CDD" id="cd00009">
    <property type="entry name" value="AAA"/>
    <property type="match status" value="1"/>
</dbReference>
<evidence type="ECO:0000256" key="5">
    <source>
        <dbReference type="ARBA" id="ARBA00022840"/>
    </source>
</evidence>
<organism evidence="10 11">
    <name type="scientific">Natronobacterium gregoryi</name>
    <dbReference type="NCBI Taxonomy" id="44930"/>
    <lineage>
        <taxon>Archaea</taxon>
        <taxon>Methanobacteriati</taxon>
        <taxon>Methanobacteriota</taxon>
        <taxon>Stenosarchaea group</taxon>
        <taxon>Halobacteria</taxon>
        <taxon>Halobacteriales</taxon>
        <taxon>Natrialbaceae</taxon>
        <taxon>Natronobacterium</taxon>
    </lineage>
</organism>
<evidence type="ECO:0000256" key="2">
    <source>
        <dbReference type="ARBA" id="ARBA00014793"/>
    </source>
</evidence>
<dbReference type="InterPro" id="IPR003959">
    <property type="entry name" value="ATPase_AAA_core"/>
</dbReference>